<dbReference type="Proteomes" id="UP001066276">
    <property type="component" value="Chromosome 7"/>
</dbReference>
<protein>
    <submittedName>
        <fullName evidence="2">Uncharacterized protein</fullName>
    </submittedName>
</protein>
<comment type="caution">
    <text evidence="2">The sequence shown here is derived from an EMBL/GenBank/DDBJ whole genome shotgun (WGS) entry which is preliminary data.</text>
</comment>
<keyword evidence="3" id="KW-1185">Reference proteome</keyword>
<evidence type="ECO:0000256" key="1">
    <source>
        <dbReference type="SAM" id="MobiDB-lite"/>
    </source>
</evidence>
<evidence type="ECO:0000313" key="3">
    <source>
        <dbReference type="Proteomes" id="UP001066276"/>
    </source>
</evidence>
<proteinExistence type="predicted"/>
<gene>
    <name evidence="2" type="ORF">NDU88_005052</name>
</gene>
<reference evidence="2" key="1">
    <citation type="journal article" date="2022" name="bioRxiv">
        <title>Sequencing and chromosome-scale assembly of the giantPleurodeles waltlgenome.</title>
        <authorList>
            <person name="Brown T."/>
            <person name="Elewa A."/>
            <person name="Iarovenko S."/>
            <person name="Subramanian E."/>
            <person name="Araus A.J."/>
            <person name="Petzold A."/>
            <person name="Susuki M."/>
            <person name="Suzuki K.-i.T."/>
            <person name="Hayashi T."/>
            <person name="Toyoda A."/>
            <person name="Oliveira C."/>
            <person name="Osipova E."/>
            <person name="Leigh N.D."/>
            <person name="Simon A."/>
            <person name="Yun M.H."/>
        </authorList>
    </citation>
    <scope>NUCLEOTIDE SEQUENCE</scope>
    <source>
        <strain evidence="2">20211129_DDA</strain>
        <tissue evidence="2">Liver</tissue>
    </source>
</reference>
<evidence type="ECO:0000313" key="2">
    <source>
        <dbReference type="EMBL" id="KAJ1126645.1"/>
    </source>
</evidence>
<feature type="region of interest" description="Disordered" evidence="1">
    <location>
        <begin position="92"/>
        <end position="121"/>
    </location>
</feature>
<sequence>MCATRLCWDGTTAEEEEVFCGGEEPEAFEKFPHCAKDLWLYEPKIHEAYRQFAGDAWLDYDKSFRFKKQAHPDMERDEEDVSSYMHKMMVTREGRPGMRKHDHPFRKSQVQRASGQAEVLS</sequence>
<dbReference type="AlphaFoldDB" id="A0AAV7PEU3"/>
<name>A0AAV7PEU3_PLEWA</name>
<accession>A0AAV7PEU3</accession>
<organism evidence="2 3">
    <name type="scientific">Pleurodeles waltl</name>
    <name type="common">Iberian ribbed newt</name>
    <dbReference type="NCBI Taxonomy" id="8319"/>
    <lineage>
        <taxon>Eukaryota</taxon>
        <taxon>Metazoa</taxon>
        <taxon>Chordata</taxon>
        <taxon>Craniata</taxon>
        <taxon>Vertebrata</taxon>
        <taxon>Euteleostomi</taxon>
        <taxon>Amphibia</taxon>
        <taxon>Batrachia</taxon>
        <taxon>Caudata</taxon>
        <taxon>Salamandroidea</taxon>
        <taxon>Salamandridae</taxon>
        <taxon>Pleurodelinae</taxon>
        <taxon>Pleurodeles</taxon>
    </lineage>
</organism>
<dbReference type="EMBL" id="JANPWB010000011">
    <property type="protein sequence ID" value="KAJ1126645.1"/>
    <property type="molecule type" value="Genomic_DNA"/>
</dbReference>
<feature type="compositionally biased region" description="Basic residues" evidence="1">
    <location>
        <begin position="97"/>
        <end position="106"/>
    </location>
</feature>